<keyword evidence="2" id="KW-1185">Reference proteome</keyword>
<proteinExistence type="predicted"/>
<accession>A0ABD2C7N7</accession>
<evidence type="ECO:0008006" key="3">
    <source>
        <dbReference type="Google" id="ProtNLM"/>
    </source>
</evidence>
<evidence type="ECO:0000313" key="2">
    <source>
        <dbReference type="Proteomes" id="UP001607302"/>
    </source>
</evidence>
<dbReference type="Proteomes" id="UP001607302">
    <property type="component" value="Unassembled WGS sequence"/>
</dbReference>
<organism evidence="1 2">
    <name type="scientific">Vespula squamosa</name>
    <name type="common">Southern yellow jacket</name>
    <name type="synonym">Wasp</name>
    <dbReference type="NCBI Taxonomy" id="30214"/>
    <lineage>
        <taxon>Eukaryota</taxon>
        <taxon>Metazoa</taxon>
        <taxon>Ecdysozoa</taxon>
        <taxon>Arthropoda</taxon>
        <taxon>Hexapoda</taxon>
        <taxon>Insecta</taxon>
        <taxon>Pterygota</taxon>
        <taxon>Neoptera</taxon>
        <taxon>Endopterygota</taxon>
        <taxon>Hymenoptera</taxon>
        <taxon>Apocrita</taxon>
        <taxon>Aculeata</taxon>
        <taxon>Vespoidea</taxon>
        <taxon>Vespidae</taxon>
        <taxon>Vespinae</taxon>
        <taxon>Vespula</taxon>
    </lineage>
</organism>
<name>A0ABD2C7N7_VESSQ</name>
<protein>
    <recommendedName>
        <fullName evidence="3">Secreted protein</fullName>
    </recommendedName>
</protein>
<dbReference type="AlphaFoldDB" id="A0ABD2C7N7"/>
<reference evidence="1 2" key="1">
    <citation type="journal article" date="2024" name="Ann. Entomol. Soc. Am.">
        <title>Genomic analyses of the southern and eastern yellowjacket wasps (Hymenoptera: Vespidae) reveal evolutionary signatures of social life.</title>
        <authorList>
            <person name="Catto M.A."/>
            <person name="Caine P.B."/>
            <person name="Orr S.E."/>
            <person name="Hunt B.G."/>
            <person name="Goodisman M.A.D."/>
        </authorList>
    </citation>
    <scope>NUCLEOTIDE SEQUENCE [LARGE SCALE GENOMIC DNA]</scope>
    <source>
        <strain evidence="1">233</strain>
        <tissue evidence="1">Head and thorax</tissue>
    </source>
</reference>
<evidence type="ECO:0000313" key="1">
    <source>
        <dbReference type="EMBL" id="KAL2741068.1"/>
    </source>
</evidence>
<sequence length="114" mass="12654">MSRHSHGTTCRTTKLCHKTASCLVPVLVLLGFRRPSGINTFLARRTSCREKKSPRSHNDSFGHPLVRKTSDYVASGSLEKESTAKIVFCLSTGRTKRSREDTSTCGCRVPSARR</sequence>
<dbReference type="EMBL" id="JAUDFV010000020">
    <property type="protein sequence ID" value="KAL2741068.1"/>
    <property type="molecule type" value="Genomic_DNA"/>
</dbReference>
<gene>
    <name evidence="1" type="ORF">V1478_001209</name>
</gene>
<comment type="caution">
    <text evidence="1">The sequence shown here is derived from an EMBL/GenBank/DDBJ whole genome shotgun (WGS) entry which is preliminary data.</text>
</comment>